<dbReference type="PROSITE" id="PS00198">
    <property type="entry name" value="4FE4S_FER_1"/>
    <property type="match status" value="1"/>
</dbReference>
<dbReference type="Pfam" id="PF14697">
    <property type="entry name" value="Fer4_21"/>
    <property type="match status" value="1"/>
</dbReference>
<dbReference type="SUPFAM" id="SSF54862">
    <property type="entry name" value="4Fe-4S ferredoxins"/>
    <property type="match status" value="1"/>
</dbReference>
<evidence type="ECO:0000256" key="6">
    <source>
        <dbReference type="ARBA" id="ARBA00023004"/>
    </source>
</evidence>
<evidence type="ECO:0000256" key="1">
    <source>
        <dbReference type="ARBA" id="ARBA00003532"/>
    </source>
</evidence>
<feature type="domain" description="4Fe-4S ferredoxin-type" evidence="9">
    <location>
        <begin position="155"/>
        <end position="185"/>
    </location>
</feature>
<keyword evidence="5" id="KW-0677">Repeat</keyword>
<dbReference type="PROSITE" id="PS51379">
    <property type="entry name" value="4FE4S_FER_2"/>
    <property type="match status" value="2"/>
</dbReference>
<dbReference type="CDD" id="cd00207">
    <property type="entry name" value="fer2"/>
    <property type="match status" value="1"/>
</dbReference>
<evidence type="ECO:0000313" key="11">
    <source>
        <dbReference type="Proteomes" id="UP000586254"/>
    </source>
</evidence>
<dbReference type="PANTHER" id="PTHR24960:SF84">
    <property type="entry name" value="HYDROGENASE SUBUNIT"/>
    <property type="match status" value="1"/>
</dbReference>
<dbReference type="PROSITE" id="PS51085">
    <property type="entry name" value="2FE2S_FER_2"/>
    <property type="match status" value="1"/>
</dbReference>
<dbReference type="InterPro" id="IPR050157">
    <property type="entry name" value="PSI_iron-sulfur_center"/>
</dbReference>
<dbReference type="Gene3D" id="3.30.70.20">
    <property type="match status" value="1"/>
</dbReference>
<feature type="domain" description="2Fe-2S ferredoxin-type" evidence="8">
    <location>
        <begin position="1"/>
        <end position="80"/>
    </location>
</feature>
<dbReference type="EMBL" id="JACCKS010000022">
    <property type="protein sequence ID" value="NZA39591.1"/>
    <property type="molecule type" value="Genomic_DNA"/>
</dbReference>
<dbReference type="PANTHER" id="PTHR24960">
    <property type="entry name" value="PHOTOSYSTEM I IRON-SULFUR CENTER-RELATED"/>
    <property type="match status" value="1"/>
</dbReference>
<protein>
    <recommendedName>
        <fullName evidence="2">Ferredoxin</fullName>
    </recommendedName>
</protein>
<dbReference type="Pfam" id="PF13510">
    <property type="entry name" value="Fer2_4"/>
    <property type="match status" value="1"/>
</dbReference>
<dbReference type="AlphaFoldDB" id="A0A853JR87"/>
<evidence type="ECO:0000256" key="4">
    <source>
        <dbReference type="ARBA" id="ARBA00022723"/>
    </source>
</evidence>
<evidence type="ECO:0000259" key="8">
    <source>
        <dbReference type="PROSITE" id="PS51085"/>
    </source>
</evidence>
<evidence type="ECO:0000259" key="9">
    <source>
        <dbReference type="PROSITE" id="PS51379"/>
    </source>
</evidence>
<dbReference type="SUPFAM" id="SSF54292">
    <property type="entry name" value="2Fe-2S ferredoxin-like"/>
    <property type="match status" value="1"/>
</dbReference>
<evidence type="ECO:0000256" key="2">
    <source>
        <dbReference type="ARBA" id="ARBA00013529"/>
    </source>
</evidence>
<organism evidence="10 11">
    <name type="scientific">Eubacterium callanderi</name>
    <dbReference type="NCBI Taxonomy" id="53442"/>
    <lineage>
        <taxon>Bacteria</taxon>
        <taxon>Bacillati</taxon>
        <taxon>Bacillota</taxon>
        <taxon>Clostridia</taxon>
        <taxon>Eubacteriales</taxon>
        <taxon>Eubacteriaceae</taxon>
        <taxon>Eubacterium</taxon>
    </lineage>
</organism>
<sequence>MMEISINGKECTCEKGEFLLEVAKRNGFDIPTLCHHPGLAEQGCCRVCIVEVVENGRSKVVVSCVYPLERPCEVYTDSERIKEERSVILMLLKTRAPASSEIQAMCDKYGAFETSRLKPVDGEKCILCGLCTKACDALGTGAISTINRGVTKKVATPYENPSVDCIGCTSCAQVCPTGAIEWSEDGETRTIWGKNFALAKCESCGSIISTEAELRFAGERAGVETNSLCESCRKKSMADVLAHTYGIE</sequence>
<reference evidence="10 11" key="1">
    <citation type="submission" date="2020-07" db="EMBL/GenBank/DDBJ databases">
        <title>Organ Donor 1.</title>
        <authorList>
            <person name="Marsh A.J."/>
            <person name="Azcarate-Peril M.A."/>
        </authorList>
    </citation>
    <scope>NUCLEOTIDE SEQUENCE [LARGE SCALE GENOMIC DNA]</scope>
    <source>
        <strain evidence="10 11">AMC0717</strain>
    </source>
</reference>
<keyword evidence="6" id="KW-0408">Iron</keyword>
<dbReference type="FunFam" id="3.30.70.20:FF:000035">
    <property type="entry name" value="Iron hydrogenase 1"/>
    <property type="match status" value="1"/>
</dbReference>
<comment type="caution">
    <text evidence="10">The sequence shown here is derived from an EMBL/GenBank/DDBJ whole genome shotgun (WGS) entry which is preliminary data.</text>
</comment>
<gene>
    <name evidence="10" type="ORF">H0N91_16010</name>
</gene>
<feature type="domain" description="4Fe-4S ferredoxin-type" evidence="9">
    <location>
        <begin position="115"/>
        <end position="148"/>
    </location>
</feature>
<dbReference type="InterPro" id="IPR017900">
    <property type="entry name" value="4Fe4S_Fe_S_CS"/>
</dbReference>
<dbReference type="GO" id="GO:0046872">
    <property type="term" value="F:metal ion binding"/>
    <property type="evidence" value="ECO:0007669"/>
    <property type="project" value="UniProtKB-KW"/>
</dbReference>
<dbReference type="InterPro" id="IPR017896">
    <property type="entry name" value="4Fe4S_Fe-S-bd"/>
</dbReference>
<dbReference type="InterPro" id="IPR001041">
    <property type="entry name" value="2Fe-2S_ferredoxin-type"/>
</dbReference>
<dbReference type="Gene3D" id="3.10.20.740">
    <property type="match status" value="1"/>
</dbReference>
<dbReference type="InterPro" id="IPR036010">
    <property type="entry name" value="2Fe-2S_ferredoxin-like_sf"/>
</dbReference>
<evidence type="ECO:0000256" key="3">
    <source>
        <dbReference type="ARBA" id="ARBA00022485"/>
    </source>
</evidence>
<evidence type="ECO:0000256" key="5">
    <source>
        <dbReference type="ARBA" id="ARBA00022737"/>
    </source>
</evidence>
<dbReference type="GO" id="GO:0051539">
    <property type="term" value="F:4 iron, 4 sulfur cluster binding"/>
    <property type="evidence" value="ECO:0007669"/>
    <property type="project" value="UniProtKB-KW"/>
</dbReference>
<keyword evidence="7" id="KW-0411">Iron-sulfur</keyword>
<evidence type="ECO:0000313" key="10">
    <source>
        <dbReference type="EMBL" id="NZA39591.1"/>
    </source>
</evidence>
<comment type="function">
    <text evidence="1">Ferredoxins are iron-sulfur proteins that transfer electrons in a wide variety of metabolic reactions.</text>
</comment>
<accession>A0A853JR87</accession>
<name>A0A853JR87_9FIRM</name>
<keyword evidence="4" id="KW-0479">Metal-binding</keyword>
<proteinExistence type="predicted"/>
<keyword evidence="3" id="KW-0004">4Fe-4S</keyword>
<evidence type="ECO:0000256" key="7">
    <source>
        <dbReference type="ARBA" id="ARBA00023014"/>
    </source>
</evidence>
<dbReference type="Proteomes" id="UP000586254">
    <property type="component" value="Unassembled WGS sequence"/>
</dbReference>